<dbReference type="PANTHER" id="PTHR47478:SF1">
    <property type="entry name" value="PYRIMIDINE 5'-NUCLEOTIDASE YJJG"/>
    <property type="match status" value="1"/>
</dbReference>
<dbReference type="SFLD" id="SFLDG01135">
    <property type="entry name" value="C1.5.6:_HAD__Beta-PGM__Phospha"/>
    <property type="match status" value="1"/>
</dbReference>
<dbReference type="EMBL" id="LQNU01000084">
    <property type="protein sequence ID" value="KZE75322.1"/>
    <property type="molecule type" value="Genomic_DNA"/>
</dbReference>
<dbReference type="SFLD" id="SFLDG01129">
    <property type="entry name" value="C1.5:_HAD__Beta-PGM__Phosphata"/>
    <property type="match status" value="1"/>
</dbReference>
<dbReference type="Proteomes" id="UP000076630">
    <property type="component" value="Unassembled WGS sequence"/>
</dbReference>
<dbReference type="Gene3D" id="1.10.150.240">
    <property type="entry name" value="Putative phosphatase, domain 2"/>
    <property type="match status" value="1"/>
</dbReference>
<dbReference type="CDD" id="cd04305">
    <property type="entry name" value="HAD_Neu5Ac-Pase_like"/>
    <property type="match status" value="1"/>
</dbReference>
<dbReference type="InterPro" id="IPR006439">
    <property type="entry name" value="HAD-SF_hydro_IA"/>
</dbReference>
<dbReference type="Pfam" id="PF13419">
    <property type="entry name" value="HAD_2"/>
    <property type="match status" value="1"/>
</dbReference>
<dbReference type="GO" id="GO:0008253">
    <property type="term" value="F:5'-nucleotidase activity"/>
    <property type="evidence" value="ECO:0007669"/>
    <property type="project" value="InterPro"/>
</dbReference>
<evidence type="ECO:0000313" key="2">
    <source>
        <dbReference type="Proteomes" id="UP000076630"/>
    </source>
</evidence>
<dbReference type="InterPro" id="IPR041492">
    <property type="entry name" value="HAD_2"/>
</dbReference>
<dbReference type="RefSeq" id="WP_038988288.1">
    <property type="nucleotide sequence ID" value="NZ_JACAJN010000040.1"/>
</dbReference>
<dbReference type="NCBIfam" id="TIGR02254">
    <property type="entry name" value="YjjG_YfnB"/>
    <property type="match status" value="1"/>
</dbReference>
<reference evidence="1 2" key="1">
    <citation type="submission" date="2016-01" db="EMBL/GenBank/DDBJ databases">
        <title>Whole genome sequencing of Myroides marinus L41.</title>
        <authorList>
            <person name="Hong K.W."/>
        </authorList>
    </citation>
    <scope>NUCLEOTIDE SEQUENCE [LARGE SCALE GENOMIC DNA]</scope>
    <source>
        <strain evidence="1 2">L41</strain>
    </source>
</reference>
<dbReference type="InterPro" id="IPR052550">
    <property type="entry name" value="Pyrimidine_5'-ntase_YjjG"/>
</dbReference>
<comment type="caution">
    <text evidence="1">The sequence shown here is derived from an EMBL/GenBank/DDBJ whole genome shotgun (WGS) entry which is preliminary data.</text>
</comment>
<sequence>MGVKSLTSKTDIFFDLDHTLWDFEKNSALAFNDVIEELKLPFSTEAFLSHYVAINNEYWDKYSLNQVSKEELRIGRIRDTFAKLDYQSTTEEMLLLGDNYLKAMPNHNYLFDGAIEVLDYLQDKYKLHIITNGFNEVQGKKLERSGIAGYFKTVTNSEMAGVSKPNPEIFNYALDKAQVKVDQSVMIGDNFLADIEGALGVGMDAIYYSQSKEKVIPQIYHVQKLIELKDLL</sequence>
<dbReference type="OrthoDB" id="9802350at2"/>
<dbReference type="NCBIfam" id="TIGR01549">
    <property type="entry name" value="HAD-SF-IA-v1"/>
    <property type="match status" value="1"/>
</dbReference>
<dbReference type="InterPro" id="IPR011951">
    <property type="entry name" value="HAD-SF_hydro_IA_YjjG/PynA"/>
</dbReference>
<dbReference type="InterPro" id="IPR023198">
    <property type="entry name" value="PGP-like_dom2"/>
</dbReference>
<dbReference type="SUPFAM" id="SSF56784">
    <property type="entry name" value="HAD-like"/>
    <property type="match status" value="1"/>
</dbReference>
<gene>
    <name evidence="1" type="ORF">AV926_17055</name>
</gene>
<name>A0A165QJV7_9FLAO</name>
<dbReference type="Gene3D" id="3.40.50.1000">
    <property type="entry name" value="HAD superfamily/HAD-like"/>
    <property type="match status" value="1"/>
</dbReference>
<dbReference type="InterPro" id="IPR023214">
    <property type="entry name" value="HAD_sf"/>
</dbReference>
<organism evidence="1 2">
    <name type="scientific">Myroides marinus</name>
    <dbReference type="NCBI Taxonomy" id="703342"/>
    <lineage>
        <taxon>Bacteria</taxon>
        <taxon>Pseudomonadati</taxon>
        <taxon>Bacteroidota</taxon>
        <taxon>Flavobacteriia</taxon>
        <taxon>Flavobacteriales</taxon>
        <taxon>Flavobacteriaceae</taxon>
        <taxon>Myroides</taxon>
    </lineage>
</organism>
<dbReference type="AlphaFoldDB" id="A0A165QJV7"/>
<proteinExistence type="predicted"/>
<dbReference type="SFLD" id="SFLDS00003">
    <property type="entry name" value="Haloacid_Dehalogenase"/>
    <property type="match status" value="1"/>
</dbReference>
<accession>A0A165QJV7</accession>
<keyword evidence="2" id="KW-1185">Reference proteome</keyword>
<dbReference type="PANTHER" id="PTHR47478">
    <property type="match status" value="1"/>
</dbReference>
<evidence type="ECO:0000313" key="1">
    <source>
        <dbReference type="EMBL" id="KZE75322.1"/>
    </source>
</evidence>
<protein>
    <submittedName>
        <fullName evidence="1">Haloacid dehalogenase</fullName>
    </submittedName>
</protein>
<dbReference type="InterPro" id="IPR036412">
    <property type="entry name" value="HAD-like_sf"/>
</dbReference>